<feature type="domain" description="Acyl-CoA thioesterase-like C-terminal" evidence="2">
    <location>
        <begin position="157"/>
        <end position="295"/>
    </location>
</feature>
<evidence type="ECO:0000313" key="4">
    <source>
        <dbReference type="Proteomes" id="UP000005801"/>
    </source>
</evidence>
<dbReference type="InterPro" id="IPR029069">
    <property type="entry name" value="HotDog_dom_sf"/>
</dbReference>
<dbReference type="Pfam" id="PF20789">
    <property type="entry name" value="4HBT_3C"/>
    <property type="match status" value="1"/>
</dbReference>
<dbReference type="InterPro" id="IPR049449">
    <property type="entry name" value="TesB_ACOT8-like_N"/>
</dbReference>
<protein>
    <submittedName>
        <fullName evidence="3">TesB-like acyl-CoA thioesterase</fullName>
    </submittedName>
</protein>
<comment type="caution">
    <text evidence="3">The sequence shown here is derived from an EMBL/GenBank/DDBJ whole genome shotgun (WGS) entry which is preliminary data.</text>
</comment>
<evidence type="ECO:0000259" key="1">
    <source>
        <dbReference type="Pfam" id="PF13622"/>
    </source>
</evidence>
<dbReference type="OrthoDB" id="4370297at2"/>
<dbReference type="AlphaFoldDB" id="A6G1E8"/>
<reference evidence="3 4" key="1">
    <citation type="submission" date="2007-06" db="EMBL/GenBank/DDBJ databases">
        <authorList>
            <person name="Shimkets L."/>
            <person name="Ferriera S."/>
            <person name="Johnson J."/>
            <person name="Kravitz S."/>
            <person name="Beeson K."/>
            <person name="Sutton G."/>
            <person name="Rogers Y.-H."/>
            <person name="Friedman R."/>
            <person name="Frazier M."/>
            <person name="Venter J.C."/>
        </authorList>
    </citation>
    <scope>NUCLEOTIDE SEQUENCE [LARGE SCALE GENOMIC DNA]</scope>
    <source>
        <strain evidence="3 4">SIR-1</strain>
    </source>
</reference>
<gene>
    <name evidence="3" type="ORF">PPSIR1_36217</name>
</gene>
<feature type="domain" description="Acyl-CoA thioesterase-like N-terminal HotDog" evidence="1">
    <location>
        <begin position="43"/>
        <end position="129"/>
    </location>
</feature>
<dbReference type="EMBL" id="ABCS01000012">
    <property type="protein sequence ID" value="EDM80212.1"/>
    <property type="molecule type" value="Genomic_DNA"/>
</dbReference>
<evidence type="ECO:0000313" key="3">
    <source>
        <dbReference type="EMBL" id="EDM80212.1"/>
    </source>
</evidence>
<proteinExistence type="predicted"/>
<dbReference type="RefSeq" id="WP_006970547.1">
    <property type="nucleotide sequence ID" value="NZ_ABCS01000012.1"/>
</dbReference>
<sequence>MADDPNSDPARLGLPAFAAMTRLEAAAEPEDGVETLALRTDIHDGWQQGRGAFGGLAIGLMVRAMEQVRDAVHDDEQPRPLRSIMAQLPAPLLVGPAQLEAAVLRRGRSLSSLGVALTQKGRVVAQATGIAAHGRPETHDIQLAAPPPRRTAPAWPDVPPIPQQRLFVPFSSHMEYRVTSSAPGRATAEAPQRFETTGWIRFRNATDASAPLGLPELIALIDAYWPAHMTAATRIRPSATVDFRCYFPPLPTAPLPAAEPLYFEAFTEHAGGGFVNERRALYAADGSLLARNDQSFALLG</sequence>
<name>A6G1E8_9BACT</name>
<dbReference type="InterPro" id="IPR042171">
    <property type="entry name" value="Acyl-CoA_hotdog"/>
</dbReference>
<keyword evidence="4" id="KW-1185">Reference proteome</keyword>
<dbReference type="Proteomes" id="UP000005801">
    <property type="component" value="Unassembled WGS sequence"/>
</dbReference>
<dbReference type="SUPFAM" id="SSF54637">
    <property type="entry name" value="Thioesterase/thiol ester dehydrase-isomerase"/>
    <property type="match status" value="2"/>
</dbReference>
<dbReference type="Pfam" id="PF13622">
    <property type="entry name" value="4HBT_3"/>
    <property type="match status" value="1"/>
</dbReference>
<organism evidence="3 4">
    <name type="scientific">Plesiocystis pacifica SIR-1</name>
    <dbReference type="NCBI Taxonomy" id="391625"/>
    <lineage>
        <taxon>Bacteria</taxon>
        <taxon>Pseudomonadati</taxon>
        <taxon>Myxococcota</taxon>
        <taxon>Polyangia</taxon>
        <taxon>Nannocystales</taxon>
        <taxon>Nannocystaceae</taxon>
        <taxon>Plesiocystis</taxon>
    </lineage>
</organism>
<evidence type="ECO:0000259" key="2">
    <source>
        <dbReference type="Pfam" id="PF20789"/>
    </source>
</evidence>
<accession>A6G1E8</accession>
<dbReference type="InterPro" id="IPR049450">
    <property type="entry name" value="ACOT8-like_C"/>
</dbReference>
<dbReference type="eggNOG" id="COG1946">
    <property type="taxonomic scope" value="Bacteria"/>
</dbReference>
<dbReference type="STRING" id="391625.PPSIR1_36217"/>
<dbReference type="Gene3D" id="2.40.160.210">
    <property type="entry name" value="Acyl-CoA thioesterase, double hotdog domain"/>
    <property type="match status" value="1"/>
</dbReference>